<protein>
    <recommendedName>
        <fullName evidence="7">Protein-methionine-sulfoxide reductase heme-binding subunit MsrQ</fullName>
    </recommendedName>
    <alternativeName>
        <fullName evidence="7">Flavocytochrome MsrQ</fullName>
    </alternativeName>
</protein>
<comment type="subunit">
    <text evidence="7">Heterodimer of a catalytic subunit (MsrP) and a heme-binding subunit (MsrQ).</text>
</comment>
<evidence type="ECO:0000313" key="10">
    <source>
        <dbReference type="Proteomes" id="UP000179076"/>
    </source>
</evidence>
<evidence type="ECO:0000256" key="7">
    <source>
        <dbReference type="HAMAP-Rule" id="MF_01207"/>
    </source>
</evidence>
<keyword evidence="5 7" id="KW-0408">Iron</keyword>
<dbReference type="Pfam" id="PF01794">
    <property type="entry name" value="Ferric_reduct"/>
    <property type="match status" value="1"/>
</dbReference>
<dbReference type="PANTHER" id="PTHR36964">
    <property type="entry name" value="PROTEIN-METHIONINE-SULFOXIDE REDUCTASE HEME-BINDING SUBUNIT MSRQ"/>
    <property type="match status" value="1"/>
</dbReference>
<evidence type="ECO:0000313" key="9">
    <source>
        <dbReference type="EMBL" id="OGI66696.1"/>
    </source>
</evidence>
<feature type="transmembrane region" description="Helical" evidence="7">
    <location>
        <begin position="80"/>
        <end position="99"/>
    </location>
</feature>
<feature type="transmembrane region" description="Helical" evidence="7">
    <location>
        <begin position="119"/>
        <end position="139"/>
    </location>
</feature>
<keyword evidence="7" id="KW-0285">Flavoprotein</keyword>
<dbReference type="GO" id="GO:0016679">
    <property type="term" value="F:oxidoreductase activity, acting on diphenols and related substances as donors"/>
    <property type="evidence" value="ECO:0007669"/>
    <property type="project" value="TreeGrafter"/>
</dbReference>
<proteinExistence type="inferred from homology"/>
<keyword evidence="7" id="KW-0288">FMN</keyword>
<keyword evidence="4 7" id="KW-1133">Transmembrane helix</keyword>
<dbReference type="GO" id="GO:0010181">
    <property type="term" value="F:FMN binding"/>
    <property type="evidence" value="ECO:0007669"/>
    <property type="project" value="UniProtKB-UniRule"/>
</dbReference>
<evidence type="ECO:0000256" key="1">
    <source>
        <dbReference type="ARBA" id="ARBA00004141"/>
    </source>
</evidence>
<dbReference type="AlphaFoldDB" id="A0A1F6VAW5"/>
<keyword evidence="7" id="KW-0349">Heme</keyword>
<feature type="transmembrane region" description="Helical" evidence="7">
    <location>
        <begin position="12"/>
        <end position="31"/>
    </location>
</feature>
<feature type="transmembrane region" description="Helical" evidence="7">
    <location>
        <begin position="51"/>
        <end position="68"/>
    </location>
</feature>
<comment type="caution">
    <text evidence="9">The sequence shown here is derived from an EMBL/GenBank/DDBJ whole genome shotgun (WGS) entry which is preliminary data.</text>
</comment>
<dbReference type="InterPro" id="IPR022837">
    <property type="entry name" value="MsrQ-like"/>
</dbReference>
<dbReference type="InterPro" id="IPR013130">
    <property type="entry name" value="Fe3_Rdtase_TM_dom"/>
</dbReference>
<accession>A0A1F6VAW5</accession>
<evidence type="ECO:0000259" key="8">
    <source>
        <dbReference type="Pfam" id="PF01794"/>
    </source>
</evidence>
<comment type="function">
    <text evidence="7">Part of the MsrPQ system that repairs oxidized periplasmic proteins containing methionine sulfoxide residues (Met-O), using respiratory chain electrons. Thus protects these proteins from oxidative-stress damage caused by reactive species of oxygen and chlorine generated by the host defense mechanisms. MsrPQ is essential for the maintenance of envelope integrity under bleach stress, rescuing a wide series of structurally unrelated periplasmic proteins from methionine oxidation. MsrQ provides electrons for reduction to the reductase catalytic subunit MsrP, using the quinone pool of the respiratory chain.</text>
</comment>
<evidence type="ECO:0000256" key="2">
    <source>
        <dbReference type="ARBA" id="ARBA00022448"/>
    </source>
</evidence>
<keyword evidence="3 7" id="KW-0812">Transmembrane</keyword>
<comment type="cofactor">
    <cofactor evidence="7">
        <name>heme b</name>
        <dbReference type="ChEBI" id="CHEBI:60344"/>
    </cofactor>
    <text evidence="7">Binds 1 heme b (iron(II)-protoporphyrin IX) group per subunit.</text>
</comment>
<dbReference type="GO" id="GO:0046872">
    <property type="term" value="F:metal ion binding"/>
    <property type="evidence" value="ECO:0007669"/>
    <property type="project" value="UniProtKB-KW"/>
</dbReference>
<gene>
    <name evidence="7" type="primary">msrQ</name>
    <name evidence="9" type="ORF">A2W18_09745</name>
</gene>
<feature type="transmembrane region" description="Helical" evidence="7">
    <location>
        <begin position="174"/>
        <end position="193"/>
    </location>
</feature>
<keyword evidence="7" id="KW-0479">Metal-binding</keyword>
<evidence type="ECO:0000256" key="4">
    <source>
        <dbReference type="ARBA" id="ARBA00022989"/>
    </source>
</evidence>
<dbReference type="PANTHER" id="PTHR36964:SF1">
    <property type="entry name" value="PROTEIN-METHIONINE-SULFOXIDE REDUCTASE HEME-BINDING SUBUNIT MSRQ"/>
    <property type="match status" value="1"/>
</dbReference>
<dbReference type="HAMAP" id="MF_01207">
    <property type="entry name" value="MsrQ"/>
    <property type="match status" value="1"/>
</dbReference>
<dbReference type="Proteomes" id="UP000179076">
    <property type="component" value="Unassembled WGS sequence"/>
</dbReference>
<reference evidence="9 10" key="1">
    <citation type="journal article" date="2016" name="Nat. Commun.">
        <title>Thousands of microbial genomes shed light on interconnected biogeochemical processes in an aquifer system.</title>
        <authorList>
            <person name="Anantharaman K."/>
            <person name="Brown C.T."/>
            <person name="Hug L.A."/>
            <person name="Sharon I."/>
            <person name="Castelle C.J."/>
            <person name="Probst A.J."/>
            <person name="Thomas B.C."/>
            <person name="Singh A."/>
            <person name="Wilkins M.J."/>
            <person name="Karaoz U."/>
            <person name="Brodie E.L."/>
            <person name="Williams K.H."/>
            <person name="Hubbard S.S."/>
            <person name="Banfield J.F."/>
        </authorList>
    </citation>
    <scope>NUCLEOTIDE SEQUENCE [LARGE SCALE GENOMIC DNA]</scope>
</reference>
<organism evidence="9 10">
    <name type="scientific">Candidatus Muproteobacteria bacterium RBG_16_60_9</name>
    <dbReference type="NCBI Taxonomy" id="1817755"/>
    <lineage>
        <taxon>Bacteria</taxon>
        <taxon>Pseudomonadati</taxon>
        <taxon>Pseudomonadota</taxon>
        <taxon>Candidatus Muproteobacteria</taxon>
    </lineage>
</organism>
<evidence type="ECO:0000256" key="3">
    <source>
        <dbReference type="ARBA" id="ARBA00022692"/>
    </source>
</evidence>
<dbReference type="GO" id="GO:0009055">
    <property type="term" value="F:electron transfer activity"/>
    <property type="evidence" value="ECO:0007669"/>
    <property type="project" value="UniProtKB-UniRule"/>
</dbReference>
<name>A0A1F6VAW5_9PROT</name>
<keyword evidence="7" id="KW-0249">Electron transport</keyword>
<dbReference type="GO" id="GO:0030091">
    <property type="term" value="P:protein repair"/>
    <property type="evidence" value="ECO:0007669"/>
    <property type="project" value="UniProtKB-UniRule"/>
</dbReference>
<dbReference type="GO" id="GO:0020037">
    <property type="term" value="F:heme binding"/>
    <property type="evidence" value="ECO:0007669"/>
    <property type="project" value="UniProtKB-UniRule"/>
</dbReference>
<keyword evidence="7" id="KW-1003">Cell membrane</keyword>
<evidence type="ECO:0000256" key="5">
    <source>
        <dbReference type="ARBA" id="ARBA00023004"/>
    </source>
</evidence>
<feature type="transmembrane region" description="Helical" evidence="7">
    <location>
        <begin position="151"/>
        <end position="168"/>
    </location>
</feature>
<keyword evidence="2 7" id="KW-0813">Transport</keyword>
<dbReference type="EMBL" id="MFSP01000080">
    <property type="protein sequence ID" value="OGI66696.1"/>
    <property type="molecule type" value="Genomic_DNA"/>
</dbReference>
<evidence type="ECO:0000256" key="6">
    <source>
        <dbReference type="ARBA" id="ARBA00023136"/>
    </source>
</evidence>
<feature type="domain" description="Ferric oxidoreductase" evidence="8">
    <location>
        <begin position="49"/>
        <end position="160"/>
    </location>
</feature>
<keyword evidence="6 7" id="KW-0472">Membrane</keyword>
<dbReference type="GO" id="GO:0005886">
    <property type="term" value="C:plasma membrane"/>
    <property type="evidence" value="ECO:0007669"/>
    <property type="project" value="UniProtKB-SubCell"/>
</dbReference>
<comment type="cofactor">
    <cofactor evidence="7">
        <name>FMN</name>
        <dbReference type="ChEBI" id="CHEBI:58210"/>
    </cofactor>
    <text evidence="7">Binds 1 FMN per subunit.</text>
</comment>
<comment type="similarity">
    <text evidence="7">Belongs to the MsrQ family.</text>
</comment>
<comment type="subcellular location">
    <subcellularLocation>
        <location evidence="7">Cell membrane</location>
        <topology evidence="7">Multi-pass membrane protein</topology>
    </subcellularLocation>
    <subcellularLocation>
        <location evidence="1">Membrane</location>
        <topology evidence="1">Multi-pass membrane protein</topology>
    </subcellularLocation>
</comment>
<sequence>MTQPSARAIGVAKVFVFATALIPFALLVRMVLIDQLGPNPIETLNRFTGDWTLRFLLITLAVTPLRQITGWQYLLRLRRMLGLFAFFYVCLHFLSWLWIDKLFDVDEIVKDVIKRPFITVGFTSYMLLVPLAVTSTQAMVRRLGGRRWRTLHRLVYAIGVGGVVHYWWLVKSDIREPLIYAVILTILLGYRVWAYRRRLPARATSAA</sequence>